<dbReference type="CDD" id="cd00609">
    <property type="entry name" value="AAT_like"/>
    <property type="match status" value="1"/>
</dbReference>
<comment type="similarity">
    <text evidence="2">Belongs to the class-I pyridoxal-phosphate-dependent aminotransferase family.</text>
</comment>
<dbReference type="InterPro" id="IPR015424">
    <property type="entry name" value="PyrdxlP-dep_Trfase"/>
</dbReference>
<dbReference type="PANTHER" id="PTHR42790">
    <property type="entry name" value="AMINOTRANSFERASE"/>
    <property type="match status" value="1"/>
</dbReference>
<dbReference type="EMBL" id="QZAJ01000334">
    <property type="protein sequence ID" value="THW11499.1"/>
    <property type="molecule type" value="Genomic_DNA"/>
</dbReference>
<evidence type="ECO:0000313" key="8">
    <source>
        <dbReference type="EMBL" id="THW11499.1"/>
    </source>
</evidence>
<keyword evidence="4 8" id="KW-0808">Transferase</keyword>
<gene>
    <name evidence="8" type="ORF">D6D24_07175</name>
</gene>
<dbReference type="GO" id="GO:0006571">
    <property type="term" value="P:tyrosine biosynthetic process"/>
    <property type="evidence" value="ECO:0007669"/>
    <property type="project" value="TreeGrafter"/>
</dbReference>
<keyword evidence="5" id="KW-0663">Pyridoxal phosphate</keyword>
<sequence>MTETQTHHTPTLVGTHLAPARDAKRGPLVNRRTSPPLPLGVAVGAPSENFKTLSTDGKHPARRWDHILSSESRGRKPSNLKGTSKYLKPGVLNLCGGVPSSEYFPFSAISTVSPTASDILPYSSQKPSIQTITKHDVADETSEYDLNIALNYGPTLGAAQVLRFVTEHVELLHDPPYSDWTVSLSIGSTSALDIAFRMFCERGTYVLAEKFTFSSTVQLAGALGAKLLGVEVDDEGMIPESLDAILNDWDPAYYDGAPKPFLLYTIPSGQNPTATTQSLKRRKAIYAVAEKHDLFLLEDDPYYYLQMNPFTGSTEYNPPSEPPSFEQYKSGLVPSFLSLDISGRVLRIDTFSKIIAPGARVGWVTGPAQIIERYQRQAEFGTQAPSGFSLLALYNILEKEWGHEGFFNWLAYLRASYTHRRDVMVKACYDHLPKQVASFTVPSAGMFQWICVDVVNHPKTDQKHQDHAVRQQNLLDVEHSIFEAATKEQVLVAKGSFFKTALYKGGPVDDGVYFRMTFAAAPKDQIEEAVRRFGAAIRAEFGLM</sequence>
<name>A0A4S8VI02_AURPU</name>
<protein>
    <submittedName>
        <fullName evidence="8">Putative aromatic aminotransferase Aro8</fullName>
    </submittedName>
</protein>
<dbReference type="AlphaFoldDB" id="A0A4S8VI02"/>
<comment type="caution">
    <text evidence="8">The sequence shown here is derived from an EMBL/GenBank/DDBJ whole genome shotgun (WGS) entry which is preliminary data.</text>
</comment>
<proteinExistence type="inferred from homology"/>
<feature type="region of interest" description="Disordered" evidence="6">
    <location>
        <begin position="1"/>
        <end position="83"/>
    </location>
</feature>
<dbReference type="InterPro" id="IPR050859">
    <property type="entry name" value="Class-I_PLP-dep_aminotransf"/>
</dbReference>
<dbReference type="GO" id="GO:0008793">
    <property type="term" value="F:aromatic-amino-acid transaminase activity"/>
    <property type="evidence" value="ECO:0007669"/>
    <property type="project" value="TreeGrafter"/>
</dbReference>
<dbReference type="GO" id="GO:0030170">
    <property type="term" value="F:pyridoxal phosphate binding"/>
    <property type="evidence" value="ECO:0007669"/>
    <property type="project" value="InterPro"/>
</dbReference>
<dbReference type="Pfam" id="PF00155">
    <property type="entry name" value="Aminotran_1_2"/>
    <property type="match status" value="1"/>
</dbReference>
<accession>A0A4S8VI02</accession>
<evidence type="ECO:0000256" key="4">
    <source>
        <dbReference type="ARBA" id="ARBA00022679"/>
    </source>
</evidence>
<evidence type="ECO:0000256" key="1">
    <source>
        <dbReference type="ARBA" id="ARBA00001933"/>
    </source>
</evidence>
<dbReference type="InterPro" id="IPR004839">
    <property type="entry name" value="Aminotransferase_I/II_large"/>
</dbReference>
<dbReference type="InterPro" id="IPR015421">
    <property type="entry name" value="PyrdxlP-dep_Trfase_major"/>
</dbReference>
<dbReference type="SUPFAM" id="SSF53383">
    <property type="entry name" value="PLP-dependent transferases"/>
    <property type="match status" value="1"/>
</dbReference>
<dbReference type="Gene3D" id="3.40.640.10">
    <property type="entry name" value="Type I PLP-dependent aspartate aminotransferase-like (Major domain)"/>
    <property type="match status" value="1"/>
</dbReference>
<evidence type="ECO:0000256" key="2">
    <source>
        <dbReference type="ARBA" id="ARBA00007441"/>
    </source>
</evidence>
<reference evidence="8 9" key="1">
    <citation type="submission" date="2018-10" db="EMBL/GenBank/DDBJ databases">
        <title>Fifty Aureobasidium pullulans genomes reveal a recombining polyextremotolerant generalist.</title>
        <authorList>
            <person name="Gostincar C."/>
            <person name="Turk M."/>
            <person name="Zajc J."/>
            <person name="Gunde-Cimerman N."/>
        </authorList>
    </citation>
    <scope>NUCLEOTIDE SEQUENCE [LARGE SCALE GENOMIC DNA]</scope>
    <source>
        <strain evidence="8 9">EXF-11318</strain>
    </source>
</reference>
<dbReference type="GO" id="GO:0047536">
    <property type="term" value="F:2-aminoadipate transaminase activity"/>
    <property type="evidence" value="ECO:0007669"/>
    <property type="project" value="TreeGrafter"/>
</dbReference>
<evidence type="ECO:0000256" key="5">
    <source>
        <dbReference type="ARBA" id="ARBA00022898"/>
    </source>
</evidence>
<dbReference type="Proteomes" id="UP000308014">
    <property type="component" value="Unassembled WGS sequence"/>
</dbReference>
<dbReference type="PANTHER" id="PTHR42790:SF21">
    <property type="entry name" value="AROMATIC_AMINOADIPATE AMINOTRANSFERASE 1"/>
    <property type="match status" value="1"/>
</dbReference>
<evidence type="ECO:0000256" key="3">
    <source>
        <dbReference type="ARBA" id="ARBA00022576"/>
    </source>
</evidence>
<feature type="domain" description="Aminotransferase class I/classII large" evidence="7">
    <location>
        <begin position="144"/>
        <end position="533"/>
    </location>
</feature>
<feature type="compositionally biased region" description="Basic and acidic residues" evidence="6">
    <location>
        <begin position="56"/>
        <end position="74"/>
    </location>
</feature>
<evidence type="ECO:0000256" key="6">
    <source>
        <dbReference type="SAM" id="MobiDB-lite"/>
    </source>
</evidence>
<dbReference type="GO" id="GO:0019878">
    <property type="term" value="P:lysine biosynthetic process via aminoadipic acid"/>
    <property type="evidence" value="ECO:0007669"/>
    <property type="project" value="TreeGrafter"/>
</dbReference>
<evidence type="ECO:0000259" key="7">
    <source>
        <dbReference type="Pfam" id="PF00155"/>
    </source>
</evidence>
<keyword evidence="3 8" id="KW-0032">Aminotransferase</keyword>
<evidence type="ECO:0000313" key="9">
    <source>
        <dbReference type="Proteomes" id="UP000308014"/>
    </source>
</evidence>
<comment type="cofactor">
    <cofactor evidence="1">
        <name>pyridoxal 5'-phosphate</name>
        <dbReference type="ChEBI" id="CHEBI:597326"/>
    </cofactor>
</comment>
<organism evidence="8 9">
    <name type="scientific">Aureobasidium pullulans</name>
    <name type="common">Black yeast</name>
    <name type="synonym">Pullularia pullulans</name>
    <dbReference type="NCBI Taxonomy" id="5580"/>
    <lineage>
        <taxon>Eukaryota</taxon>
        <taxon>Fungi</taxon>
        <taxon>Dikarya</taxon>
        <taxon>Ascomycota</taxon>
        <taxon>Pezizomycotina</taxon>
        <taxon>Dothideomycetes</taxon>
        <taxon>Dothideomycetidae</taxon>
        <taxon>Dothideales</taxon>
        <taxon>Saccotheciaceae</taxon>
        <taxon>Aureobasidium</taxon>
    </lineage>
</organism>
<dbReference type="GO" id="GO:0009074">
    <property type="term" value="P:aromatic amino acid family catabolic process"/>
    <property type="evidence" value="ECO:0007669"/>
    <property type="project" value="TreeGrafter"/>
</dbReference>